<dbReference type="Proteomes" id="UP000887579">
    <property type="component" value="Unplaced"/>
</dbReference>
<dbReference type="WBParaSite" id="ES5_v2.g10712.t1">
    <property type="protein sequence ID" value="ES5_v2.g10712.t1"/>
    <property type="gene ID" value="ES5_v2.g10712"/>
</dbReference>
<sequence length="701" mass="77290">MKALLALLFLFGIVRVFSQNCAEAPTAALKIVCEQIHRWDKNARSAPPVTTKIALPPSIPGAGGPMIAAELAPIASSPSQCMDLGCLCQYIGGNGQQGSNFCTLTNGQPLRKALRKDYRMLSDDERARFHAAIRALKNSGEYDRLAVVHSQFAESGGAHSGPAFLAWHREFIKRFEIALRLTDPSVALPYWDSTLDSVLPNSKDSILWSDELMGRSDAQGQVATGFLLNWRTLAGRPNIRRAIGAQGSLFTETEIAFVMRQTNIENVMAYTAPQQGCNMKTDWNVLEYTHGNIHIYVGGDMLDQSTSANDPIFFLHHSFVDFIWELWRQQRQTRNERENAFPLDKQQCSSANHFGAALMRPFEPWRNTDGLSNKYTDNMYEYAPRPTCAGGGDCGSKYLFCDRSHGAPRCSSKIRVGAACTAWTAGENPCYNGICQGGVCAATAAPVTQPPAVVTTRAPVVQQASQNCFNEQECCGHWAVGGECSRNPGYMAAWCKASCSKCKPNYDIRLECGNRHPSCVKWATAGECAKNPYWMAENCRKSCNRCGTTRAQICTGAVKQATTPKPRPAKCDSPGCFNENICCQLWGVQGQCSRNSTWMQCNCRVACGYCIPQEYDYGTCENYHRDCVAWAQRGECQKNPWMLENCKASCRTCFSNSELRSRCGAAAASGGRRFGRETDEYNDALFQQQEGYGSPGGSEAM</sequence>
<organism evidence="1 2">
    <name type="scientific">Panagrolaimus sp. ES5</name>
    <dbReference type="NCBI Taxonomy" id="591445"/>
    <lineage>
        <taxon>Eukaryota</taxon>
        <taxon>Metazoa</taxon>
        <taxon>Ecdysozoa</taxon>
        <taxon>Nematoda</taxon>
        <taxon>Chromadorea</taxon>
        <taxon>Rhabditida</taxon>
        <taxon>Tylenchina</taxon>
        <taxon>Panagrolaimomorpha</taxon>
        <taxon>Panagrolaimoidea</taxon>
        <taxon>Panagrolaimidae</taxon>
        <taxon>Panagrolaimus</taxon>
    </lineage>
</organism>
<evidence type="ECO:0000313" key="1">
    <source>
        <dbReference type="Proteomes" id="UP000887579"/>
    </source>
</evidence>
<evidence type="ECO:0000313" key="2">
    <source>
        <dbReference type="WBParaSite" id="ES5_v2.g10712.t1"/>
    </source>
</evidence>
<proteinExistence type="predicted"/>
<reference evidence="2" key="1">
    <citation type="submission" date="2022-11" db="UniProtKB">
        <authorList>
            <consortium name="WormBaseParasite"/>
        </authorList>
    </citation>
    <scope>IDENTIFICATION</scope>
</reference>
<accession>A0AC34F0Y3</accession>
<name>A0AC34F0Y3_9BILA</name>
<protein>
    <submittedName>
        <fullName evidence="2">ShKT domain-containing protein</fullName>
    </submittedName>
</protein>